<dbReference type="Gene3D" id="1.10.287.1080">
    <property type="entry name" value="MazG-like"/>
    <property type="match status" value="1"/>
</dbReference>
<comment type="caution">
    <text evidence="1">The sequence shown here is derived from an EMBL/GenBank/DDBJ whole genome shotgun (WGS) entry which is preliminary data.</text>
</comment>
<evidence type="ECO:0000313" key="1">
    <source>
        <dbReference type="EMBL" id="MFD1399008.1"/>
    </source>
</evidence>
<gene>
    <name evidence="1" type="ORF">ACFQ41_06775</name>
</gene>
<dbReference type="Proteomes" id="UP001597199">
    <property type="component" value="Unassembled WGS sequence"/>
</dbReference>
<name>A0ABW4BHI6_9LACO</name>
<dbReference type="EMBL" id="JBHTOA010000030">
    <property type="protein sequence ID" value="MFD1399008.1"/>
    <property type="molecule type" value="Genomic_DNA"/>
</dbReference>
<organism evidence="1 2">
    <name type="scientific">Lacticaseibacillus suilingensis</name>
    <dbReference type="NCBI Taxonomy" id="2799577"/>
    <lineage>
        <taxon>Bacteria</taxon>
        <taxon>Bacillati</taxon>
        <taxon>Bacillota</taxon>
        <taxon>Bacilli</taxon>
        <taxon>Lactobacillales</taxon>
        <taxon>Lactobacillaceae</taxon>
        <taxon>Lacticaseibacillus</taxon>
    </lineage>
</organism>
<keyword evidence="2" id="KW-1185">Reference proteome</keyword>
<protein>
    <submittedName>
        <fullName evidence="1">Nucleotide pyrophosphohydrolase</fullName>
    </submittedName>
</protein>
<dbReference type="PANTHER" id="PTHR46523:SF1">
    <property type="entry name" value="DCTP PYROPHOSPHATASE 1"/>
    <property type="match status" value="1"/>
</dbReference>
<sequence length="124" mass="13937">MKGNIHELDPEHHGQHLQLDDQTAPAIQAMIQTLVADRDERGWRHDLKDLAMGLNVEAAEVLDIYTWKDTGEAPTAAEVAHTAEELADVLIYAFDMCAKLNLDPLKLMQAKQKINDSRHRGQKS</sequence>
<dbReference type="InterPro" id="IPR052555">
    <property type="entry name" value="dCTP_Pyrophosphatase"/>
</dbReference>
<proteinExistence type="predicted"/>
<dbReference type="PANTHER" id="PTHR46523">
    <property type="entry name" value="DCTP PYROPHOSPHATASE 1"/>
    <property type="match status" value="1"/>
</dbReference>
<evidence type="ECO:0000313" key="2">
    <source>
        <dbReference type="Proteomes" id="UP001597199"/>
    </source>
</evidence>
<dbReference type="SUPFAM" id="SSF101386">
    <property type="entry name" value="all-alpha NTP pyrophosphatases"/>
    <property type="match status" value="1"/>
</dbReference>
<dbReference type="RefSeq" id="WP_236000389.1">
    <property type="nucleotide sequence ID" value="NZ_BOLV01000003.1"/>
</dbReference>
<accession>A0ABW4BHI6</accession>
<reference evidence="2" key="1">
    <citation type="journal article" date="2019" name="Int. J. Syst. Evol. Microbiol.">
        <title>The Global Catalogue of Microorganisms (GCM) 10K type strain sequencing project: providing services to taxonomists for standard genome sequencing and annotation.</title>
        <authorList>
            <consortium name="The Broad Institute Genomics Platform"/>
            <consortium name="The Broad Institute Genome Sequencing Center for Infectious Disease"/>
            <person name="Wu L."/>
            <person name="Ma J."/>
        </authorList>
    </citation>
    <scope>NUCLEOTIDE SEQUENCE [LARGE SCALE GENOMIC DNA]</scope>
    <source>
        <strain evidence="2">CCM 9110</strain>
    </source>
</reference>